<reference evidence="2" key="1">
    <citation type="journal article" date="2012" name="Nature">
        <title>The tomato genome sequence provides insights into fleshy fruit evolution.</title>
        <authorList>
            <consortium name="Tomato Genome Consortium"/>
        </authorList>
    </citation>
    <scope>NUCLEOTIDE SEQUENCE [LARGE SCALE GENOMIC DNA]</scope>
    <source>
        <strain evidence="2">cv. Heinz 1706</strain>
    </source>
</reference>
<dbReference type="PROSITE" id="PS50878">
    <property type="entry name" value="RT_POL"/>
    <property type="match status" value="1"/>
</dbReference>
<dbReference type="InterPro" id="IPR000477">
    <property type="entry name" value="RT_dom"/>
</dbReference>
<accession>A0A3Q7HQD8</accession>
<evidence type="ECO:0000313" key="3">
    <source>
        <dbReference type="Proteomes" id="UP000004994"/>
    </source>
</evidence>
<dbReference type="Pfam" id="PF00078">
    <property type="entry name" value="RVT_1"/>
    <property type="match status" value="1"/>
</dbReference>
<dbReference type="AlphaFoldDB" id="A0A3Q7HQD8"/>
<evidence type="ECO:0000259" key="1">
    <source>
        <dbReference type="PROSITE" id="PS50878"/>
    </source>
</evidence>
<dbReference type="SUPFAM" id="SSF56672">
    <property type="entry name" value="DNA/RNA polymerases"/>
    <property type="match status" value="1"/>
</dbReference>
<evidence type="ECO:0000313" key="2">
    <source>
        <dbReference type="EnsemblPlants" id="Solyc08g063127.1.1"/>
    </source>
</evidence>
<dbReference type="OMA" id="VCANIER"/>
<dbReference type="PANTHER" id="PTHR31635:SF196">
    <property type="entry name" value="REVERSE TRANSCRIPTASE DOMAIN-CONTAINING PROTEIN-RELATED"/>
    <property type="match status" value="1"/>
</dbReference>
<reference evidence="2" key="2">
    <citation type="submission" date="2019-01" db="UniProtKB">
        <authorList>
            <consortium name="EnsemblPlants"/>
        </authorList>
    </citation>
    <scope>IDENTIFICATION</scope>
    <source>
        <strain evidence="2">cv. Heinz 1706</strain>
    </source>
</reference>
<organism evidence="2">
    <name type="scientific">Solanum lycopersicum</name>
    <name type="common">Tomato</name>
    <name type="synonym">Lycopersicon esculentum</name>
    <dbReference type="NCBI Taxonomy" id="4081"/>
    <lineage>
        <taxon>Eukaryota</taxon>
        <taxon>Viridiplantae</taxon>
        <taxon>Streptophyta</taxon>
        <taxon>Embryophyta</taxon>
        <taxon>Tracheophyta</taxon>
        <taxon>Spermatophyta</taxon>
        <taxon>Magnoliopsida</taxon>
        <taxon>eudicotyledons</taxon>
        <taxon>Gunneridae</taxon>
        <taxon>Pentapetalae</taxon>
        <taxon>asterids</taxon>
        <taxon>lamiids</taxon>
        <taxon>Solanales</taxon>
        <taxon>Solanaceae</taxon>
        <taxon>Solanoideae</taxon>
        <taxon>Solaneae</taxon>
        <taxon>Solanum</taxon>
        <taxon>Solanum subgen. Lycopersicon</taxon>
    </lineage>
</organism>
<dbReference type="STRING" id="4081.A0A3Q7HQD8"/>
<feature type="domain" description="Reverse transcriptase" evidence="1">
    <location>
        <begin position="1"/>
        <end position="249"/>
    </location>
</feature>
<protein>
    <recommendedName>
        <fullName evidence="1">Reverse transcriptase domain-containing protein</fullName>
    </recommendedName>
</protein>
<dbReference type="Gramene" id="Solyc08g063127.1.1">
    <property type="protein sequence ID" value="Solyc08g063127.1.1"/>
    <property type="gene ID" value="Solyc08g063127.1"/>
</dbReference>
<proteinExistence type="predicted"/>
<name>A0A3Q7HQD8_SOLLC</name>
<dbReference type="InterPro" id="IPR043502">
    <property type="entry name" value="DNA/RNA_pol_sf"/>
</dbReference>
<dbReference type="PANTHER" id="PTHR31635">
    <property type="entry name" value="REVERSE TRANSCRIPTASE DOMAIN-CONTAINING PROTEIN-RELATED"/>
    <property type="match status" value="1"/>
</dbReference>
<dbReference type="InParanoid" id="A0A3Q7HQD8"/>
<dbReference type="EnsemblPlants" id="Solyc08g063127.1.1">
    <property type="protein sequence ID" value="Solyc08g063127.1.1"/>
    <property type="gene ID" value="Solyc08g063127.1"/>
</dbReference>
<keyword evidence="3" id="KW-1185">Reference proteome</keyword>
<sequence length="275" mass="31692">MLGNRYDLYDNDDDHMGYTNSNYQVFEKIESVPKYPLNLCNTIYKIITKTIKNSKRKGGSFVLKNVLEKTFDKLEWSFIYKTLKFFKFPNNIRSLIMTKTEFFSPSKGIRQGDSVSPYIFILCMKTLSLHISHQVNLGVRELIRINHMAPPLSHLFYADDLTLMARAHPKNVDTIANSLKNFCALSGQSINRSKSSCSQDLPIWSLPRFPILSRTPKHSDFNYIIDKINNRLWGSTSINKKLHYLNWDIVTKQKSEGVLDITKAKIKNKAGSGNR</sequence>
<dbReference type="Proteomes" id="UP000004994">
    <property type="component" value="Chromosome 8"/>
</dbReference>